<evidence type="ECO:0000313" key="3">
    <source>
        <dbReference type="Proteomes" id="UP000001213"/>
    </source>
</evidence>
<dbReference type="STRING" id="521096.Tpau_0453"/>
<sequence>MTGDEAEALRRRIDEQAVPLELIPIAPLGFRDLVVGAARALRTNPRIMFGLTAVVVGVMGLVALIAQLSLVPGARATGVARADEDARQVLAALGVGSGVQVANSALSMVGTLLVTGMVTVVVARSVLRHRTRTAMAWSVAGRRLPALALLGVIEIGMILAPLTAAVAAAILVAIAVGPSGVAGYVMLIGLLTVVAVFAMWPLFAMAAPAVVLERCGPVAALSRAVDLIRPGYLRLLWRLLLVSATSYAVGLLIWIPFILLGRALSHADRGLVPSLFLVVGAAIGQTVTLPFLAAMNTLLYTDQRIRLEEVAAELQRVADEAPSPDVAMVWQVTRPGADVAPGTRSESQ</sequence>
<feature type="transmembrane region" description="Helical" evidence="1">
    <location>
        <begin position="147"/>
        <end position="175"/>
    </location>
</feature>
<evidence type="ECO:0000256" key="1">
    <source>
        <dbReference type="SAM" id="Phobius"/>
    </source>
</evidence>
<reference evidence="3" key="1">
    <citation type="submission" date="2010-03" db="EMBL/GenBank/DDBJ databases">
        <title>The complete chromosome of Tsukamurella paurometabola DSM 20162.</title>
        <authorList>
            <consortium name="US DOE Joint Genome Institute (JGI-PGF)"/>
            <person name="Lucas S."/>
            <person name="Copeland A."/>
            <person name="Lapidus A."/>
            <person name="Glavina del Rio T."/>
            <person name="Dalin E."/>
            <person name="Tice H."/>
            <person name="Bruce D."/>
            <person name="Goodwin L."/>
            <person name="Pitluck S."/>
            <person name="Kyrpides N."/>
            <person name="Mavromatis K."/>
            <person name="Ivanova N."/>
            <person name="Mikhailova N."/>
            <person name="Munk A.C."/>
            <person name="Brettin T."/>
            <person name="Detter J.C."/>
            <person name="Tapia R."/>
            <person name="Han C."/>
            <person name="Larimer F."/>
            <person name="Land M."/>
            <person name="Hauser L."/>
            <person name="Markowitz V."/>
            <person name="Cheng J.-F."/>
            <person name="Hugenholtz P."/>
            <person name="Woyke T."/>
            <person name="Wu D."/>
            <person name="Jando M."/>
            <person name="Brambilla E."/>
            <person name="Klenk H.-P."/>
            <person name="Eisen J.A."/>
        </authorList>
    </citation>
    <scope>NUCLEOTIDE SEQUENCE [LARGE SCALE GENOMIC DNA]</scope>
    <source>
        <strain evidence="3">ATCC 8368 / DSM 20162 / CCUG 35730 / CIP 100753 / JCM 10117 / KCTC 9821 / NBRC 16120 / NCIMB 702349 / NCTC 13040</strain>
    </source>
</reference>
<dbReference type="eggNOG" id="COG5180">
    <property type="taxonomic scope" value="Bacteria"/>
</dbReference>
<dbReference type="KEGG" id="tpr:Tpau_0453"/>
<dbReference type="HOGENOM" id="CLU_036814_0_0_11"/>
<organism evidence="2 3">
    <name type="scientific">Tsukamurella paurometabola (strain ATCC 8368 / DSM 20162 / CCUG 35730 / CIP 100753 / JCM 10117 / KCTC 9821 / NBRC 16120 / NCIMB 702349 / NCTC 13040)</name>
    <name type="common">Corynebacterium paurometabolum</name>
    <dbReference type="NCBI Taxonomy" id="521096"/>
    <lineage>
        <taxon>Bacteria</taxon>
        <taxon>Bacillati</taxon>
        <taxon>Actinomycetota</taxon>
        <taxon>Actinomycetes</taxon>
        <taxon>Mycobacteriales</taxon>
        <taxon>Tsukamurellaceae</taxon>
        <taxon>Tsukamurella</taxon>
    </lineage>
</organism>
<dbReference type="Proteomes" id="UP000001213">
    <property type="component" value="Chromosome"/>
</dbReference>
<dbReference type="EMBL" id="CP001966">
    <property type="protein sequence ID" value="ADG77094.1"/>
    <property type="molecule type" value="Genomic_DNA"/>
</dbReference>
<evidence type="ECO:0000313" key="2">
    <source>
        <dbReference type="EMBL" id="ADG77094.1"/>
    </source>
</evidence>
<protein>
    <recommendedName>
        <fullName evidence="4">Integral membrane protein</fullName>
    </recommendedName>
</protein>
<gene>
    <name evidence="2" type="ordered locus">Tpau_0453</name>
</gene>
<dbReference type="RefSeq" id="WP_013125136.1">
    <property type="nucleotide sequence ID" value="NC_014158.1"/>
</dbReference>
<feature type="transmembrane region" description="Helical" evidence="1">
    <location>
        <begin position="181"/>
        <end position="204"/>
    </location>
</feature>
<keyword evidence="1" id="KW-0472">Membrane</keyword>
<keyword evidence="3" id="KW-1185">Reference proteome</keyword>
<evidence type="ECO:0008006" key="4">
    <source>
        <dbReference type="Google" id="ProtNLM"/>
    </source>
</evidence>
<dbReference type="AlphaFoldDB" id="D5US27"/>
<keyword evidence="1" id="KW-1133">Transmembrane helix</keyword>
<feature type="transmembrane region" description="Helical" evidence="1">
    <location>
        <begin position="105"/>
        <end position="127"/>
    </location>
</feature>
<feature type="transmembrane region" description="Helical" evidence="1">
    <location>
        <begin position="275"/>
        <end position="299"/>
    </location>
</feature>
<feature type="transmembrane region" description="Helical" evidence="1">
    <location>
        <begin position="47"/>
        <end position="66"/>
    </location>
</feature>
<keyword evidence="1" id="KW-0812">Transmembrane</keyword>
<proteinExistence type="predicted"/>
<accession>D5US27</accession>
<reference evidence="2 3" key="2">
    <citation type="journal article" date="2011" name="Stand. Genomic Sci.">
        <title>Complete genome sequence of Tsukamurella paurometabola type strain (no. 33).</title>
        <authorList>
            <person name="Munk A.C."/>
            <person name="Lapidus A."/>
            <person name="Lucas S."/>
            <person name="Nolan M."/>
            <person name="Tice H."/>
            <person name="Cheng J.F."/>
            <person name="Del Rio T.G."/>
            <person name="Goodwin L."/>
            <person name="Pitluck S."/>
            <person name="Liolios K."/>
            <person name="Huntemann M."/>
            <person name="Ivanova N."/>
            <person name="Mavromatis K."/>
            <person name="Mikhailova N."/>
            <person name="Pati A."/>
            <person name="Chen A."/>
            <person name="Palaniappan K."/>
            <person name="Tapia R."/>
            <person name="Han C."/>
            <person name="Land M."/>
            <person name="Hauser L."/>
            <person name="Chang Y.J."/>
            <person name="Jeffries C.D."/>
            <person name="Brettin T."/>
            <person name="Yasawong M."/>
            <person name="Brambilla E.M."/>
            <person name="Rohde M."/>
            <person name="Sikorski J."/>
            <person name="Goker M."/>
            <person name="Detter J.C."/>
            <person name="Woyke T."/>
            <person name="Bristow J."/>
            <person name="Eisen J.A."/>
            <person name="Markowitz V."/>
            <person name="Hugenholtz P."/>
            <person name="Kyrpides N.C."/>
            <person name="Klenk H.P."/>
        </authorList>
    </citation>
    <scope>NUCLEOTIDE SEQUENCE [LARGE SCALE GENOMIC DNA]</scope>
    <source>
        <strain evidence="3">ATCC 8368 / DSM 20162 / CCUG 35730 / CIP 100753 / JCM 10117 / KCTC 9821 / NBRC 16120 / NCIMB 702349 / NCTC 13040</strain>
    </source>
</reference>
<name>D5US27_TSUPD</name>
<feature type="transmembrane region" description="Helical" evidence="1">
    <location>
        <begin position="235"/>
        <end position="255"/>
    </location>
</feature>